<reference evidence="2 3" key="1">
    <citation type="submission" date="2016-09" db="EMBL/GenBank/DDBJ databases">
        <title>Streptomyces rubrolavendulae MJM4426 Genome sequencing and assembly.</title>
        <authorList>
            <person name="Kim J.-G."/>
        </authorList>
    </citation>
    <scope>NUCLEOTIDE SEQUENCE [LARGE SCALE GENOMIC DNA]</scope>
    <source>
        <strain evidence="2 3">MJM4426</strain>
    </source>
</reference>
<accession>A0A1D8GA82</accession>
<gene>
    <name evidence="2" type="ORF">A4G23_05261</name>
</gene>
<proteinExistence type="predicted"/>
<feature type="region of interest" description="Disordered" evidence="1">
    <location>
        <begin position="53"/>
        <end position="85"/>
    </location>
</feature>
<evidence type="ECO:0000313" key="3">
    <source>
        <dbReference type="Proteomes" id="UP000095349"/>
    </source>
</evidence>
<keyword evidence="3" id="KW-1185">Reference proteome</keyword>
<protein>
    <submittedName>
        <fullName evidence="2">Uncharacterized protein</fullName>
    </submittedName>
</protein>
<name>A0A1D8GA82_9ACTN</name>
<dbReference type="AlphaFoldDB" id="A0A1D8GA82"/>
<organism evidence="2 3">
    <name type="scientific">Streptomyces rubrolavendulae</name>
    <dbReference type="NCBI Taxonomy" id="285473"/>
    <lineage>
        <taxon>Bacteria</taxon>
        <taxon>Bacillati</taxon>
        <taxon>Actinomycetota</taxon>
        <taxon>Actinomycetes</taxon>
        <taxon>Kitasatosporales</taxon>
        <taxon>Streptomycetaceae</taxon>
        <taxon>Streptomyces</taxon>
    </lineage>
</organism>
<dbReference type="EMBL" id="CP017316">
    <property type="protein sequence ID" value="AOT62365.1"/>
    <property type="molecule type" value="Genomic_DNA"/>
</dbReference>
<dbReference type="KEGG" id="srn:A4G23_05261"/>
<evidence type="ECO:0000313" key="2">
    <source>
        <dbReference type="EMBL" id="AOT62365.1"/>
    </source>
</evidence>
<dbReference type="Proteomes" id="UP000095349">
    <property type="component" value="Chromosome"/>
</dbReference>
<dbReference type="GeneID" id="33065657"/>
<dbReference type="OrthoDB" id="4326680at2"/>
<evidence type="ECO:0000256" key="1">
    <source>
        <dbReference type="SAM" id="MobiDB-lite"/>
    </source>
</evidence>
<dbReference type="STRING" id="285473.A4G23_05261"/>
<dbReference type="PATRIC" id="fig|285473.5.peg.5546"/>
<sequence>MDTTLWLLVACASACSLVTAFGTSLRIGMSRLDAAELRRRRHMDRVLEANAQLAVDRHTASAPPPPPREPGDAGRHPSAPARQRGRLLRACRLVYVRFGG</sequence>
<dbReference type="RefSeq" id="WP_069979152.1">
    <property type="nucleotide sequence ID" value="NZ_CP017316.1"/>
</dbReference>